<keyword evidence="3" id="KW-1185">Reference proteome</keyword>
<dbReference type="EMBL" id="KV448508">
    <property type="protein sequence ID" value="OAX35358.1"/>
    <property type="molecule type" value="Genomic_DNA"/>
</dbReference>
<dbReference type="Proteomes" id="UP000092154">
    <property type="component" value="Unassembled WGS sequence"/>
</dbReference>
<evidence type="ECO:0000313" key="2">
    <source>
        <dbReference type="EMBL" id="OAX35358.1"/>
    </source>
</evidence>
<gene>
    <name evidence="2" type="ORF">K503DRAFT_858675</name>
</gene>
<reference evidence="2 3" key="1">
    <citation type="submission" date="2016-06" db="EMBL/GenBank/DDBJ databases">
        <title>Comparative genomics of the ectomycorrhizal sister species Rhizopogon vinicolor and Rhizopogon vesiculosus (Basidiomycota: Boletales) reveals a divergence of the mating type B locus.</title>
        <authorList>
            <consortium name="DOE Joint Genome Institute"/>
            <person name="Mujic A.B."/>
            <person name="Kuo A."/>
            <person name="Tritt A."/>
            <person name="Lipzen A."/>
            <person name="Chen C."/>
            <person name="Johnson J."/>
            <person name="Sharma A."/>
            <person name="Barry K."/>
            <person name="Grigoriev I.V."/>
            <person name="Spatafora J.W."/>
        </authorList>
    </citation>
    <scope>NUCLEOTIDE SEQUENCE [LARGE SCALE GENOMIC DNA]</scope>
    <source>
        <strain evidence="2 3">AM-OR11-026</strain>
    </source>
</reference>
<evidence type="ECO:0008006" key="4">
    <source>
        <dbReference type="Google" id="ProtNLM"/>
    </source>
</evidence>
<feature type="region of interest" description="Disordered" evidence="1">
    <location>
        <begin position="1"/>
        <end position="24"/>
    </location>
</feature>
<dbReference type="InParanoid" id="A0A1B7MRW4"/>
<accession>A0A1B7MRW4</accession>
<organism evidence="2 3">
    <name type="scientific">Rhizopogon vinicolor AM-OR11-026</name>
    <dbReference type="NCBI Taxonomy" id="1314800"/>
    <lineage>
        <taxon>Eukaryota</taxon>
        <taxon>Fungi</taxon>
        <taxon>Dikarya</taxon>
        <taxon>Basidiomycota</taxon>
        <taxon>Agaricomycotina</taxon>
        <taxon>Agaricomycetes</taxon>
        <taxon>Agaricomycetidae</taxon>
        <taxon>Boletales</taxon>
        <taxon>Suillineae</taxon>
        <taxon>Rhizopogonaceae</taxon>
        <taxon>Rhizopogon</taxon>
    </lineage>
</organism>
<name>A0A1B7MRW4_9AGAM</name>
<protein>
    <recommendedName>
        <fullName evidence="4">Myb/SANT-like domain-containing protein</fullName>
    </recommendedName>
</protein>
<evidence type="ECO:0000256" key="1">
    <source>
        <dbReference type="SAM" id="MobiDB-lite"/>
    </source>
</evidence>
<evidence type="ECO:0000313" key="3">
    <source>
        <dbReference type="Proteomes" id="UP000092154"/>
    </source>
</evidence>
<sequence>MAMRGEPTASANNAATSEGGDDVNFKQTAFTGAANHLLEPPDGITKENYVANNRDWLSCKNKWNSCKKMDAAIVDIKSQSGFSWDDESGANIGPPDAARWTPFTKTRPDTKPFRNKGWKHFHEMDELMHSQLAWHQCLSRRPRNIRIWTGNKQRSIM</sequence>
<feature type="region of interest" description="Disordered" evidence="1">
    <location>
        <begin position="84"/>
        <end position="111"/>
    </location>
</feature>
<dbReference type="OrthoDB" id="3186724at2759"/>
<dbReference type="STRING" id="1314800.A0A1B7MRW4"/>
<dbReference type="AlphaFoldDB" id="A0A1B7MRW4"/>
<proteinExistence type="predicted"/>